<dbReference type="Proteomes" id="UP000594454">
    <property type="component" value="Chromosome 5"/>
</dbReference>
<evidence type="ECO:0000313" key="2">
    <source>
        <dbReference type="EMBL" id="CAD7091398.1"/>
    </source>
</evidence>
<reference evidence="2 3" key="1">
    <citation type="submission" date="2020-11" db="EMBL/GenBank/DDBJ databases">
        <authorList>
            <person name="Wallbank WR R."/>
            <person name="Pardo Diaz C."/>
            <person name="Kozak K."/>
            <person name="Martin S."/>
            <person name="Jiggins C."/>
            <person name="Moest M."/>
            <person name="Warren A I."/>
            <person name="Generalovic N T."/>
            <person name="Byers J.R.P. K."/>
            <person name="Montejo-Kovacevich G."/>
            <person name="Yen C E."/>
        </authorList>
    </citation>
    <scope>NUCLEOTIDE SEQUENCE [LARGE SCALE GENOMIC DNA]</scope>
</reference>
<feature type="compositionally biased region" description="Pro residues" evidence="1">
    <location>
        <begin position="222"/>
        <end position="233"/>
    </location>
</feature>
<dbReference type="EMBL" id="LR899013">
    <property type="protein sequence ID" value="CAD7091398.1"/>
    <property type="molecule type" value="Genomic_DNA"/>
</dbReference>
<sequence>MSSHSGTIGRKRDLYFGDQIRRQRSAEWHNRHGYSSSEEEYQNQKQQTIGAFDTQLLASLLIQSQQLADVDRSYRSECDNEEVTESLLTEYPQSYQNAAIDSPSSTAKSRNPFHLKYEIHPPIESDRMSYNGGSTAVLDRLHSSDSSYLQPNHTSNTSRSNRSKSNRLNRASGMTSSSSATSSNSNATSRLHQHFQKALNDADCGNDGSDHYGEAAKSLYEPQPPDPAPPEIPPRTQSLLMSMQKRSDYQLKYEENGDQKHEAFIPQGHQKDYLMADNSHSSEFPSKSITSSDSHSQQG</sequence>
<feature type="region of interest" description="Disordered" evidence="1">
    <location>
        <begin position="144"/>
        <end position="245"/>
    </location>
</feature>
<dbReference type="OrthoDB" id="442731at2759"/>
<protein>
    <submittedName>
        <fullName evidence="2">Uncharacterized protein</fullName>
    </submittedName>
</protein>
<accession>A0A7R8Z0V4</accession>
<feature type="compositionally biased region" description="Low complexity" evidence="1">
    <location>
        <begin position="168"/>
        <end position="189"/>
    </location>
</feature>
<dbReference type="InParanoid" id="A0A7R8Z0V4"/>
<feature type="compositionally biased region" description="Polar residues" evidence="1">
    <location>
        <begin position="278"/>
        <end position="299"/>
    </location>
</feature>
<evidence type="ECO:0000313" key="3">
    <source>
        <dbReference type="Proteomes" id="UP000594454"/>
    </source>
</evidence>
<organism evidence="2 3">
    <name type="scientific">Hermetia illucens</name>
    <name type="common">Black soldier fly</name>
    <dbReference type="NCBI Taxonomy" id="343691"/>
    <lineage>
        <taxon>Eukaryota</taxon>
        <taxon>Metazoa</taxon>
        <taxon>Ecdysozoa</taxon>
        <taxon>Arthropoda</taxon>
        <taxon>Hexapoda</taxon>
        <taxon>Insecta</taxon>
        <taxon>Pterygota</taxon>
        <taxon>Neoptera</taxon>
        <taxon>Endopterygota</taxon>
        <taxon>Diptera</taxon>
        <taxon>Brachycera</taxon>
        <taxon>Stratiomyomorpha</taxon>
        <taxon>Stratiomyidae</taxon>
        <taxon>Hermetiinae</taxon>
        <taxon>Hermetia</taxon>
    </lineage>
</organism>
<gene>
    <name evidence="2" type="ORF">HERILL_LOCUS13815</name>
</gene>
<keyword evidence="3" id="KW-1185">Reference proteome</keyword>
<proteinExistence type="predicted"/>
<name>A0A7R8Z0V4_HERIL</name>
<feature type="region of interest" description="Disordered" evidence="1">
    <location>
        <begin position="266"/>
        <end position="299"/>
    </location>
</feature>
<dbReference type="AlphaFoldDB" id="A0A7R8Z0V4"/>
<evidence type="ECO:0000256" key="1">
    <source>
        <dbReference type="SAM" id="MobiDB-lite"/>
    </source>
</evidence>
<feature type="compositionally biased region" description="Polar residues" evidence="1">
    <location>
        <begin position="144"/>
        <end position="154"/>
    </location>
</feature>